<evidence type="ECO:0000259" key="6">
    <source>
        <dbReference type="Pfam" id="PF02668"/>
    </source>
</evidence>
<evidence type="ECO:0000313" key="7">
    <source>
        <dbReference type="EMBL" id="TYQ07650.1"/>
    </source>
</evidence>
<protein>
    <submittedName>
        <fullName evidence="7">Taurine dioxygenase</fullName>
    </submittedName>
</protein>
<dbReference type="PANTHER" id="PTHR30468:SF1">
    <property type="entry name" value="ALPHA-KETOGLUTARATE-DEPENDENT SULFONATE DIOXYGENASE"/>
    <property type="match status" value="1"/>
</dbReference>
<dbReference type="GO" id="GO:0016706">
    <property type="term" value="F:2-oxoglutarate-dependent dioxygenase activity"/>
    <property type="evidence" value="ECO:0007669"/>
    <property type="project" value="TreeGrafter"/>
</dbReference>
<keyword evidence="5" id="KW-0408">Iron</keyword>
<comment type="similarity">
    <text evidence="1">Belongs to the TfdA dioxygenase family.</text>
</comment>
<dbReference type="PANTHER" id="PTHR30468">
    <property type="entry name" value="ALPHA-KETOGLUTARATE-DEPENDENT SULFONATE DIOXYGENASE"/>
    <property type="match status" value="1"/>
</dbReference>
<feature type="domain" description="TauD/TfdA-like" evidence="6">
    <location>
        <begin position="23"/>
        <end position="284"/>
    </location>
</feature>
<dbReference type="InterPro" id="IPR051323">
    <property type="entry name" value="AtsK-like"/>
</dbReference>
<evidence type="ECO:0000256" key="4">
    <source>
        <dbReference type="ARBA" id="ARBA00023002"/>
    </source>
</evidence>
<dbReference type="GO" id="GO:0046872">
    <property type="term" value="F:metal ion binding"/>
    <property type="evidence" value="ECO:0007669"/>
    <property type="project" value="UniProtKB-KW"/>
</dbReference>
<dbReference type="InterPro" id="IPR003819">
    <property type="entry name" value="TauD/TfdA-like"/>
</dbReference>
<gene>
    <name evidence="7" type="ORF">FNL38_10114</name>
</gene>
<evidence type="ECO:0000256" key="1">
    <source>
        <dbReference type="ARBA" id="ARBA00005896"/>
    </source>
</evidence>
<reference evidence="7" key="1">
    <citation type="submission" date="2019-07" db="EMBL/GenBank/DDBJ databases">
        <title>Genomic Encyclopedia of Type Strains, Phase IV (KMG-IV): sequencing the most valuable type-strain genomes for metagenomic binning, comparative biology and taxonomic classification.</title>
        <authorList>
            <person name="Goeker M."/>
        </authorList>
    </citation>
    <scope>NUCLEOTIDE SEQUENCE</scope>
    <source>
        <strain evidence="7">DSM 44596</strain>
    </source>
</reference>
<dbReference type="AlphaFoldDB" id="A0A652YVZ2"/>
<evidence type="ECO:0000256" key="5">
    <source>
        <dbReference type="ARBA" id="ARBA00023004"/>
    </source>
</evidence>
<name>A0A652YVZ2_NOCGL</name>
<keyword evidence="4" id="KW-0560">Oxidoreductase</keyword>
<accession>A0A652YVZ2</accession>
<dbReference type="GO" id="GO:0005737">
    <property type="term" value="C:cytoplasm"/>
    <property type="evidence" value="ECO:0007669"/>
    <property type="project" value="TreeGrafter"/>
</dbReference>
<evidence type="ECO:0000256" key="3">
    <source>
        <dbReference type="ARBA" id="ARBA00022964"/>
    </source>
</evidence>
<proteinExistence type="inferred from homology"/>
<keyword evidence="2" id="KW-0479">Metal-binding</keyword>
<dbReference type="SUPFAM" id="SSF51197">
    <property type="entry name" value="Clavaminate synthase-like"/>
    <property type="match status" value="1"/>
</dbReference>
<evidence type="ECO:0000256" key="2">
    <source>
        <dbReference type="ARBA" id="ARBA00022723"/>
    </source>
</evidence>
<dbReference type="EMBL" id="VNIQ01000001">
    <property type="protein sequence ID" value="TYQ07650.1"/>
    <property type="molecule type" value="Genomic_DNA"/>
</dbReference>
<dbReference type="Gene3D" id="3.60.130.10">
    <property type="entry name" value="Clavaminate synthase-like"/>
    <property type="match status" value="1"/>
</dbReference>
<comment type="caution">
    <text evidence="7">The sequence shown here is derived from an EMBL/GenBank/DDBJ whole genome shotgun (WGS) entry which is preliminary data.</text>
</comment>
<keyword evidence="3 7" id="KW-0223">Dioxygenase</keyword>
<dbReference type="Pfam" id="PF02668">
    <property type="entry name" value="TauD"/>
    <property type="match status" value="1"/>
</dbReference>
<dbReference type="InterPro" id="IPR042098">
    <property type="entry name" value="TauD-like_sf"/>
</dbReference>
<organism evidence="7">
    <name type="scientific">Nocardia globerula</name>
    <dbReference type="NCBI Taxonomy" id="1818"/>
    <lineage>
        <taxon>Bacteria</taxon>
        <taxon>Bacillati</taxon>
        <taxon>Actinomycetota</taxon>
        <taxon>Actinomycetes</taxon>
        <taxon>Mycobacteriales</taxon>
        <taxon>Nocardiaceae</taxon>
        <taxon>Nocardia</taxon>
    </lineage>
</organism>
<sequence length="307" mass="34544">MGSSNLAVDSQAPDVHESRRMRITPLSANIGALVEGVSLNALNEDEFDELHQTLLKHHVIFLRDQNLSEADHVDLANRWGTPMANPVAKLHGDETVLHSVENNAKKPPLADGFHTDLTYWPEPPNLAILYALDIPAVGGDTLWASLYAVYDSLSDEMKRVCQDLRALHKPSDHFIQANVAMYGAESEQVIRQNLQGAVLPFVRTHEETGRQALFLSSFIDHLVGMHRPESDALLGYLSNLVNNPNYAVRWRWRAGDVAIWDERCTNHRALSDHYPQYRLMRRCTVEGGRPFYRPDGASEPLFEGTFA</sequence>